<dbReference type="PRINTS" id="PR00756">
    <property type="entry name" value="ALADIPTASE"/>
</dbReference>
<dbReference type="GO" id="GO:0070006">
    <property type="term" value="F:metalloaminopeptidase activity"/>
    <property type="evidence" value="ECO:0007669"/>
    <property type="project" value="TreeGrafter"/>
</dbReference>
<feature type="binding site" evidence="9">
    <location>
        <position position="116"/>
    </location>
    <ligand>
        <name>Zn(2+)</name>
        <dbReference type="ChEBI" id="CHEBI:29105"/>
        <note>catalytic</note>
    </ligand>
</feature>
<dbReference type="GO" id="GO:0042277">
    <property type="term" value="F:peptide binding"/>
    <property type="evidence" value="ECO:0007669"/>
    <property type="project" value="TreeGrafter"/>
</dbReference>
<feature type="binding site" evidence="9">
    <location>
        <position position="135"/>
    </location>
    <ligand>
        <name>Zn(2+)</name>
        <dbReference type="ChEBI" id="CHEBI:29105"/>
        <note>catalytic</note>
    </ligand>
</feature>
<dbReference type="GO" id="GO:0005737">
    <property type="term" value="C:cytoplasm"/>
    <property type="evidence" value="ECO:0007669"/>
    <property type="project" value="TreeGrafter"/>
</dbReference>
<dbReference type="InterPro" id="IPR014782">
    <property type="entry name" value="Peptidase_M1_dom"/>
</dbReference>
<dbReference type="GO" id="GO:0005886">
    <property type="term" value="C:plasma membrane"/>
    <property type="evidence" value="ECO:0007669"/>
    <property type="project" value="UniProtKB-SubCell"/>
</dbReference>
<dbReference type="OMA" id="IWITPDW"/>
<dbReference type="GO" id="GO:0005615">
    <property type="term" value="C:extracellular space"/>
    <property type="evidence" value="ECO:0007669"/>
    <property type="project" value="TreeGrafter"/>
</dbReference>
<dbReference type="Proteomes" id="UP000054359">
    <property type="component" value="Unassembled WGS sequence"/>
</dbReference>
<dbReference type="GO" id="GO:0043171">
    <property type="term" value="P:peptide catabolic process"/>
    <property type="evidence" value="ECO:0007669"/>
    <property type="project" value="TreeGrafter"/>
</dbReference>
<name>A0A087UY96_STEMI</name>
<dbReference type="InterPro" id="IPR050344">
    <property type="entry name" value="Peptidase_M1_aminopeptidases"/>
</dbReference>
<feature type="non-terminal residue" evidence="12">
    <location>
        <position position="391"/>
    </location>
</feature>
<keyword evidence="3 12" id="KW-0031">Aminopeptidase</keyword>
<dbReference type="InterPro" id="IPR034016">
    <property type="entry name" value="M1_APN-typ"/>
</dbReference>
<evidence type="ECO:0000256" key="8">
    <source>
        <dbReference type="ARBA" id="ARBA00023049"/>
    </source>
</evidence>
<evidence type="ECO:0000256" key="6">
    <source>
        <dbReference type="ARBA" id="ARBA00022801"/>
    </source>
</evidence>
<gene>
    <name evidence="12" type="ORF">X975_14213</name>
</gene>
<dbReference type="Gene3D" id="2.60.40.1910">
    <property type="match status" value="1"/>
</dbReference>
<dbReference type="AlphaFoldDB" id="A0A087UY96"/>
<dbReference type="Pfam" id="PF01433">
    <property type="entry name" value="Peptidase_M1"/>
    <property type="match status" value="1"/>
</dbReference>
<feature type="domain" description="ERAP1-like C-terminal" evidence="11">
    <location>
        <begin position="340"/>
        <end position="391"/>
    </location>
</feature>
<dbReference type="STRING" id="407821.A0A087UY96"/>
<evidence type="ECO:0000256" key="1">
    <source>
        <dbReference type="ARBA" id="ARBA00004609"/>
    </source>
</evidence>
<proteinExistence type="inferred from homology"/>
<evidence type="ECO:0000256" key="3">
    <source>
        <dbReference type="ARBA" id="ARBA00022438"/>
    </source>
</evidence>
<dbReference type="FunFam" id="1.10.390.10:FF:000006">
    <property type="entry name" value="Puromycin-sensitive aminopeptidase"/>
    <property type="match status" value="1"/>
</dbReference>
<keyword evidence="8" id="KW-0482">Metalloprotease</keyword>
<dbReference type="OrthoDB" id="6750768at2759"/>
<organism evidence="12 13">
    <name type="scientific">Stegodyphus mimosarum</name>
    <name type="common">African social velvet spider</name>
    <dbReference type="NCBI Taxonomy" id="407821"/>
    <lineage>
        <taxon>Eukaryota</taxon>
        <taxon>Metazoa</taxon>
        <taxon>Ecdysozoa</taxon>
        <taxon>Arthropoda</taxon>
        <taxon>Chelicerata</taxon>
        <taxon>Arachnida</taxon>
        <taxon>Araneae</taxon>
        <taxon>Araneomorphae</taxon>
        <taxon>Entelegynae</taxon>
        <taxon>Eresoidea</taxon>
        <taxon>Eresidae</taxon>
        <taxon>Stegodyphus</taxon>
    </lineage>
</organism>
<keyword evidence="7 9" id="KW-0862">Zinc</keyword>
<comment type="similarity">
    <text evidence="2">Belongs to the peptidase M1 family.</text>
</comment>
<evidence type="ECO:0000313" key="13">
    <source>
        <dbReference type="Proteomes" id="UP000054359"/>
    </source>
</evidence>
<dbReference type="SUPFAM" id="SSF55486">
    <property type="entry name" value="Metalloproteases ('zincins'), catalytic domain"/>
    <property type="match status" value="1"/>
</dbReference>
<dbReference type="InterPro" id="IPR024571">
    <property type="entry name" value="ERAP1-like_C_dom"/>
</dbReference>
<keyword evidence="13" id="KW-1185">Reference proteome</keyword>
<dbReference type="InterPro" id="IPR001930">
    <property type="entry name" value="Peptidase_M1"/>
</dbReference>
<accession>A0A087UY96</accession>
<dbReference type="GO" id="GO:0006508">
    <property type="term" value="P:proteolysis"/>
    <property type="evidence" value="ECO:0007669"/>
    <property type="project" value="UniProtKB-KW"/>
</dbReference>
<comment type="subcellular location">
    <subcellularLocation>
        <location evidence="1">Cell membrane</location>
        <topology evidence="1">Lipid-anchor</topology>
        <topology evidence="1">GPI-anchor</topology>
    </subcellularLocation>
</comment>
<dbReference type="PANTHER" id="PTHR11533:SF299">
    <property type="entry name" value="AMINOPEPTIDASE"/>
    <property type="match status" value="1"/>
</dbReference>
<evidence type="ECO:0000256" key="9">
    <source>
        <dbReference type="PIRSR" id="PIRSR634016-3"/>
    </source>
</evidence>
<dbReference type="GO" id="GO:0008270">
    <property type="term" value="F:zinc ion binding"/>
    <property type="evidence" value="ECO:0007669"/>
    <property type="project" value="InterPro"/>
</dbReference>
<keyword evidence="5 9" id="KW-0479">Metal-binding</keyword>
<protein>
    <submittedName>
        <fullName evidence="12">Endoplasmic reticulum aminopeptidase 2</fullName>
    </submittedName>
</protein>
<evidence type="ECO:0000259" key="10">
    <source>
        <dbReference type="Pfam" id="PF01433"/>
    </source>
</evidence>
<dbReference type="PANTHER" id="PTHR11533">
    <property type="entry name" value="PROTEASE M1 ZINC METALLOPROTEASE"/>
    <property type="match status" value="1"/>
</dbReference>
<keyword evidence="4" id="KW-0645">Protease</keyword>
<dbReference type="InterPro" id="IPR027268">
    <property type="entry name" value="Peptidase_M4/M1_CTD_sf"/>
</dbReference>
<evidence type="ECO:0000256" key="2">
    <source>
        <dbReference type="ARBA" id="ARBA00010136"/>
    </source>
</evidence>
<keyword evidence="6" id="KW-0378">Hydrolase</keyword>
<evidence type="ECO:0000313" key="12">
    <source>
        <dbReference type="EMBL" id="KFM82335.1"/>
    </source>
</evidence>
<sequence>MSTYLVAFMVCDFKERQITNTDGINIRVLVPAEHYAETEFALEMAADLLHFYKTFFNASYPFSKLDVAAVPKFAAEATKNWGLATFPMNSVLSNSSEASTESQELVASVISQKLVHQWVGNLVTMQWWNDLWLNEGLASFLEAVALDNIRPDWNMMDEFVVATTQVALSLDSLQISHSIITDAIDPLEIQAAFDFISSKKGAAILYMLAGFLGKEVLQKGLSNYLNKYSFQNARATDLWNTFSEVDPSHINVSQIMDTRTRQKGYPLIAVTFENPAVKVKQQRFRATALASDDDLSTDESPYGYKWFLPITYVTDLSDKQNICWLNMTDGEFTLPAEAKWLKVNVNQTGFYRVMYDNDLWKALTDLLHSDHKILTTADRANLVDDALSFSR</sequence>
<dbReference type="EMBL" id="KK122252">
    <property type="protein sequence ID" value="KFM82335.1"/>
    <property type="molecule type" value="Genomic_DNA"/>
</dbReference>
<feature type="domain" description="Peptidase M1 membrane alanine aminopeptidase" evidence="10">
    <location>
        <begin position="40"/>
        <end position="258"/>
    </location>
</feature>
<dbReference type="Pfam" id="PF11838">
    <property type="entry name" value="ERAP1_C"/>
    <property type="match status" value="1"/>
</dbReference>
<comment type="cofactor">
    <cofactor evidence="9">
        <name>Zn(2+)</name>
        <dbReference type="ChEBI" id="CHEBI:29105"/>
    </cofactor>
    <text evidence="9">Binds 1 zinc ion per subunit.</text>
</comment>
<reference evidence="12 13" key="1">
    <citation type="submission" date="2013-11" db="EMBL/GenBank/DDBJ databases">
        <title>Genome sequencing of Stegodyphus mimosarum.</title>
        <authorList>
            <person name="Bechsgaard J."/>
        </authorList>
    </citation>
    <scope>NUCLEOTIDE SEQUENCE [LARGE SCALE GENOMIC DNA]</scope>
</reference>
<evidence type="ECO:0000256" key="4">
    <source>
        <dbReference type="ARBA" id="ARBA00022670"/>
    </source>
</evidence>
<evidence type="ECO:0000259" key="11">
    <source>
        <dbReference type="Pfam" id="PF11838"/>
    </source>
</evidence>
<evidence type="ECO:0000256" key="5">
    <source>
        <dbReference type="ARBA" id="ARBA00022723"/>
    </source>
</evidence>
<dbReference type="FunFam" id="2.60.40.1910:FF:000003">
    <property type="entry name" value="Aminopeptidase"/>
    <property type="match status" value="1"/>
</dbReference>
<dbReference type="CDD" id="cd09601">
    <property type="entry name" value="M1_APN-Q_like"/>
    <property type="match status" value="1"/>
</dbReference>
<dbReference type="Gene3D" id="1.10.390.10">
    <property type="entry name" value="Neutral Protease Domain 2"/>
    <property type="match status" value="1"/>
</dbReference>
<evidence type="ECO:0000256" key="7">
    <source>
        <dbReference type="ARBA" id="ARBA00022833"/>
    </source>
</evidence>